<evidence type="ECO:0000313" key="1">
    <source>
        <dbReference type="EMBL" id="GFD60333.1"/>
    </source>
</evidence>
<dbReference type="AlphaFoldDB" id="A0A699XM70"/>
<reference evidence="1" key="1">
    <citation type="journal article" date="2019" name="Sci. Rep.">
        <title>Draft genome of Tanacetum cinerariifolium, the natural source of mosquito coil.</title>
        <authorList>
            <person name="Yamashiro T."/>
            <person name="Shiraishi A."/>
            <person name="Satake H."/>
            <person name="Nakayama K."/>
        </authorList>
    </citation>
    <scope>NUCLEOTIDE SEQUENCE</scope>
</reference>
<gene>
    <name evidence="1" type="ORF">Tci_932302</name>
</gene>
<feature type="non-terminal residue" evidence="1">
    <location>
        <position position="1"/>
    </location>
</feature>
<protein>
    <submittedName>
        <fullName evidence="1">Uncharacterized protein</fullName>
    </submittedName>
</protein>
<organism evidence="1">
    <name type="scientific">Tanacetum cinerariifolium</name>
    <name type="common">Dalmatian daisy</name>
    <name type="synonym">Chrysanthemum cinerariifolium</name>
    <dbReference type="NCBI Taxonomy" id="118510"/>
    <lineage>
        <taxon>Eukaryota</taxon>
        <taxon>Viridiplantae</taxon>
        <taxon>Streptophyta</taxon>
        <taxon>Embryophyta</taxon>
        <taxon>Tracheophyta</taxon>
        <taxon>Spermatophyta</taxon>
        <taxon>Magnoliopsida</taxon>
        <taxon>eudicotyledons</taxon>
        <taxon>Gunneridae</taxon>
        <taxon>Pentapetalae</taxon>
        <taxon>asterids</taxon>
        <taxon>campanulids</taxon>
        <taxon>Asterales</taxon>
        <taxon>Asteraceae</taxon>
        <taxon>Asteroideae</taxon>
        <taxon>Anthemideae</taxon>
        <taxon>Anthemidinae</taxon>
        <taxon>Tanacetum</taxon>
    </lineage>
</organism>
<comment type="caution">
    <text evidence="1">The sequence shown here is derived from an EMBL/GenBank/DDBJ whole genome shotgun (WGS) entry which is preliminary data.</text>
</comment>
<feature type="non-terminal residue" evidence="1">
    <location>
        <position position="81"/>
    </location>
</feature>
<name>A0A699XM70_TANCI</name>
<sequence length="81" mass="8539">GADSCFCAVAVAEMVRLGVAELGIEEFKQRSGAFDQAKTEVTQAGAGGKAHQEVEAAPEAPQLTEQQQLVRQLLTCAYQGT</sequence>
<dbReference type="Gene3D" id="3.40.50.620">
    <property type="entry name" value="HUPs"/>
    <property type="match status" value="1"/>
</dbReference>
<dbReference type="InterPro" id="IPR014729">
    <property type="entry name" value="Rossmann-like_a/b/a_fold"/>
</dbReference>
<dbReference type="EMBL" id="BKCJ011876389">
    <property type="protein sequence ID" value="GFD60333.1"/>
    <property type="molecule type" value="Genomic_DNA"/>
</dbReference>
<proteinExistence type="predicted"/>
<accession>A0A699XM70</accession>